<protein>
    <submittedName>
        <fullName evidence="1">IQ calmodulin-binding motif protein</fullName>
    </submittedName>
</protein>
<accession>I7M9B9</accession>
<gene>
    <name evidence="1" type="ORF">TTHERM_00149030</name>
</gene>
<keyword evidence="2" id="KW-1185">Reference proteome</keyword>
<dbReference type="GeneID" id="7825234"/>
<dbReference type="Pfam" id="PF00612">
    <property type="entry name" value="IQ"/>
    <property type="match status" value="1"/>
</dbReference>
<evidence type="ECO:0000313" key="2">
    <source>
        <dbReference type="Proteomes" id="UP000009168"/>
    </source>
</evidence>
<evidence type="ECO:0000313" key="1">
    <source>
        <dbReference type="EMBL" id="EAS01293.3"/>
    </source>
</evidence>
<proteinExistence type="predicted"/>
<sequence length="346" mass="41482">MEIFKLTVEEFDDLYKKYNSQLIQQTKELAQQYKDCVSDEKLTSFDSCVTKIFSSNKSFLHERLKVNFSKKDYSYLIDKAEVEIKKINHEIMTIRKLYINNNSNLQTQSSHQSIIFQNSQLRSQNTINTLPNVVQDSILKLPTAKLVKLNQKEIEQRLRETMRYKVMNSLVVKIQKAFRRYLSIIKPKRNLAATKIQRSYRHYKEISKINSEGKLKDNAAKKIQMWYKYLKQKKTVQKNKKVCQGLDILLEVFNQNKVKKYFRQILKYSLVRLRIETRAYQVYKLDPHRVHLNNVDHEELKKIIPEEGKYKMSSVFWDFILKSKVYYKWLLFTALRRKRAAKQPQN</sequence>
<dbReference type="InParanoid" id="I7M9B9"/>
<dbReference type="EMBL" id="GG662603">
    <property type="protein sequence ID" value="EAS01293.3"/>
    <property type="molecule type" value="Genomic_DNA"/>
</dbReference>
<dbReference type="InterPro" id="IPR000048">
    <property type="entry name" value="IQ_motif_EF-hand-BS"/>
</dbReference>
<dbReference type="Proteomes" id="UP000009168">
    <property type="component" value="Unassembled WGS sequence"/>
</dbReference>
<dbReference type="AlphaFoldDB" id="I7M9B9"/>
<reference evidence="2" key="1">
    <citation type="journal article" date="2006" name="PLoS Biol.">
        <title>Macronuclear genome sequence of the ciliate Tetrahymena thermophila, a model eukaryote.</title>
        <authorList>
            <person name="Eisen J.A."/>
            <person name="Coyne R.S."/>
            <person name="Wu M."/>
            <person name="Wu D."/>
            <person name="Thiagarajan M."/>
            <person name="Wortman J.R."/>
            <person name="Badger J.H."/>
            <person name="Ren Q."/>
            <person name="Amedeo P."/>
            <person name="Jones K.M."/>
            <person name="Tallon L.J."/>
            <person name="Delcher A.L."/>
            <person name="Salzberg S.L."/>
            <person name="Silva J.C."/>
            <person name="Haas B.J."/>
            <person name="Majoros W.H."/>
            <person name="Farzad M."/>
            <person name="Carlton J.M."/>
            <person name="Smith R.K. Jr."/>
            <person name="Garg J."/>
            <person name="Pearlman R.E."/>
            <person name="Karrer K.M."/>
            <person name="Sun L."/>
            <person name="Manning G."/>
            <person name="Elde N.C."/>
            <person name="Turkewitz A.P."/>
            <person name="Asai D.J."/>
            <person name="Wilkes D.E."/>
            <person name="Wang Y."/>
            <person name="Cai H."/>
            <person name="Collins K."/>
            <person name="Stewart B.A."/>
            <person name="Lee S.R."/>
            <person name="Wilamowska K."/>
            <person name="Weinberg Z."/>
            <person name="Ruzzo W.L."/>
            <person name="Wloga D."/>
            <person name="Gaertig J."/>
            <person name="Frankel J."/>
            <person name="Tsao C.-C."/>
            <person name="Gorovsky M.A."/>
            <person name="Keeling P.J."/>
            <person name="Waller R.F."/>
            <person name="Patron N.J."/>
            <person name="Cherry J.M."/>
            <person name="Stover N.A."/>
            <person name="Krieger C.J."/>
            <person name="del Toro C."/>
            <person name="Ryder H.F."/>
            <person name="Williamson S.C."/>
            <person name="Barbeau R.A."/>
            <person name="Hamilton E.P."/>
            <person name="Orias E."/>
        </authorList>
    </citation>
    <scope>NUCLEOTIDE SEQUENCE [LARGE SCALE GENOMIC DNA]</scope>
    <source>
        <strain evidence="2">SB210</strain>
    </source>
</reference>
<name>I7M9B9_TETTS</name>
<organism evidence="1 2">
    <name type="scientific">Tetrahymena thermophila (strain SB210)</name>
    <dbReference type="NCBI Taxonomy" id="312017"/>
    <lineage>
        <taxon>Eukaryota</taxon>
        <taxon>Sar</taxon>
        <taxon>Alveolata</taxon>
        <taxon>Ciliophora</taxon>
        <taxon>Intramacronucleata</taxon>
        <taxon>Oligohymenophorea</taxon>
        <taxon>Hymenostomatida</taxon>
        <taxon>Tetrahymenina</taxon>
        <taxon>Tetrahymenidae</taxon>
        <taxon>Tetrahymena</taxon>
    </lineage>
</organism>
<dbReference type="KEGG" id="tet:TTHERM_00149030"/>
<dbReference type="RefSeq" id="XP_001021538.3">
    <property type="nucleotide sequence ID" value="XM_001021538.3"/>
</dbReference>